<dbReference type="RefSeq" id="XP_002730973.1">
    <property type="nucleotide sequence ID" value="XM_002730927.2"/>
</dbReference>
<evidence type="ECO:0000313" key="10">
    <source>
        <dbReference type="Proteomes" id="UP000694865"/>
    </source>
</evidence>
<evidence type="ECO:0000256" key="7">
    <source>
        <dbReference type="ARBA" id="ARBA00049458"/>
    </source>
</evidence>
<keyword evidence="10" id="KW-1185">Reference proteome</keyword>
<evidence type="ECO:0000256" key="4">
    <source>
        <dbReference type="ARBA" id="ARBA00022989"/>
    </source>
</evidence>
<evidence type="ECO:0000256" key="5">
    <source>
        <dbReference type="ARBA" id="ARBA00023136"/>
    </source>
</evidence>
<feature type="transmembrane region" description="Helical" evidence="9">
    <location>
        <begin position="63"/>
        <end position="82"/>
    </location>
</feature>
<feature type="transmembrane region" description="Helical" evidence="9">
    <location>
        <begin position="165"/>
        <end position="182"/>
    </location>
</feature>
<feature type="transmembrane region" description="Helical" evidence="9">
    <location>
        <begin position="7"/>
        <end position="26"/>
    </location>
</feature>
<feature type="transmembrane region" description="Helical" evidence="9">
    <location>
        <begin position="114"/>
        <end position="131"/>
    </location>
</feature>
<dbReference type="Proteomes" id="UP000694865">
    <property type="component" value="Unplaced"/>
</dbReference>
<evidence type="ECO:0000256" key="1">
    <source>
        <dbReference type="ARBA" id="ARBA00004141"/>
    </source>
</evidence>
<keyword evidence="5 9" id="KW-0472">Membrane</keyword>
<feature type="transmembrane region" description="Helical" evidence="9">
    <location>
        <begin position="38"/>
        <end position="56"/>
    </location>
</feature>
<comment type="similarity">
    <text evidence="2">Belongs to the TMEM86 family.</text>
</comment>
<evidence type="ECO:0000256" key="3">
    <source>
        <dbReference type="ARBA" id="ARBA00022692"/>
    </source>
</evidence>
<dbReference type="Pfam" id="PF07947">
    <property type="entry name" value="YhhN"/>
    <property type="match status" value="1"/>
</dbReference>
<keyword evidence="3 9" id="KW-0812">Transmembrane</keyword>
<evidence type="ECO:0000256" key="6">
    <source>
        <dbReference type="ARBA" id="ARBA00035673"/>
    </source>
</evidence>
<dbReference type="PANTHER" id="PTHR31885">
    <property type="entry name" value="GH04784P"/>
    <property type="match status" value="1"/>
</dbReference>
<protein>
    <recommendedName>
        <fullName evidence="6">lysoplasmalogenase</fullName>
        <ecNumber evidence="6">3.3.2.2</ecNumber>
    </recommendedName>
</protein>
<proteinExistence type="inferred from homology"/>
<comment type="catalytic activity">
    <reaction evidence="7">
        <text>a 1-O-(1Z-alkenyl)-sn-glycero-3-phosphoethanolamine + H2O = a 2,3-saturated aldehyde + sn-glycero-3-phosphoethanolamine</text>
        <dbReference type="Rhea" id="RHEA:16905"/>
        <dbReference type="ChEBI" id="CHEBI:15377"/>
        <dbReference type="ChEBI" id="CHEBI:73359"/>
        <dbReference type="ChEBI" id="CHEBI:77288"/>
        <dbReference type="ChEBI" id="CHEBI:143890"/>
        <dbReference type="EC" id="3.3.2.2"/>
    </reaction>
</comment>
<evidence type="ECO:0000256" key="2">
    <source>
        <dbReference type="ARBA" id="ARBA00007375"/>
    </source>
</evidence>
<comment type="subcellular location">
    <subcellularLocation>
        <location evidence="1">Membrane</location>
        <topology evidence="1">Multi-pass membrane protein</topology>
    </subcellularLocation>
</comment>
<keyword evidence="4 9" id="KW-1133">Transmembrane helix</keyword>
<evidence type="ECO:0000256" key="8">
    <source>
        <dbReference type="ARBA" id="ARBA00049560"/>
    </source>
</evidence>
<sequence length="232" mass="26443">MPQLKMFNYLVKSLPFYLSVLLYFIYWPEDPTFDHVVYKLLPIFSLVAFIIIYSLTVSKISKFAIGIIVGLVFSSFGDYYLVLGDVHFIQGTIAFAVAHIVYGITFGLKPFKPLILLICVFVGLATYIYLFPGLSQIFMLVVAIYVTLIYFMAWRALSRCQLSKLTWGQVFCALGAILFLVSDFTIGVEKFRTDILVPHAKLIIMSSYYAAQFFITMSVIDYPTKNGREKVE</sequence>
<dbReference type="PANTHER" id="PTHR31885:SF6">
    <property type="entry name" value="GH04784P"/>
    <property type="match status" value="1"/>
</dbReference>
<evidence type="ECO:0000313" key="11">
    <source>
        <dbReference type="RefSeq" id="XP_002730973.1"/>
    </source>
</evidence>
<dbReference type="GeneID" id="100378051"/>
<feature type="transmembrane region" description="Helical" evidence="9">
    <location>
        <begin position="88"/>
        <end position="107"/>
    </location>
</feature>
<gene>
    <name evidence="11" type="primary">LOC100378051</name>
</gene>
<reference evidence="11" key="1">
    <citation type="submission" date="2025-08" db="UniProtKB">
        <authorList>
            <consortium name="RefSeq"/>
        </authorList>
    </citation>
    <scope>IDENTIFICATION</scope>
    <source>
        <tissue evidence="11">Testes</tissue>
    </source>
</reference>
<name>A0ABM0GJ41_SACKO</name>
<organism evidence="10 11">
    <name type="scientific">Saccoglossus kowalevskii</name>
    <name type="common">Acorn worm</name>
    <dbReference type="NCBI Taxonomy" id="10224"/>
    <lineage>
        <taxon>Eukaryota</taxon>
        <taxon>Metazoa</taxon>
        <taxon>Hemichordata</taxon>
        <taxon>Enteropneusta</taxon>
        <taxon>Harrimaniidae</taxon>
        <taxon>Saccoglossus</taxon>
    </lineage>
</organism>
<accession>A0ABM0GJ41</accession>
<comment type="catalytic activity">
    <reaction evidence="8">
        <text>a 1-O-(1Z-alkenyl)-sn-glycero-3-phosphocholine + H2O = a 2,3-saturated aldehyde + sn-glycerol 3-phosphocholine</text>
        <dbReference type="Rhea" id="RHEA:22544"/>
        <dbReference type="ChEBI" id="CHEBI:15377"/>
        <dbReference type="ChEBI" id="CHEBI:16870"/>
        <dbReference type="ChEBI" id="CHEBI:73359"/>
        <dbReference type="ChEBI" id="CHEBI:77287"/>
        <dbReference type="EC" id="3.3.2.2"/>
    </reaction>
</comment>
<dbReference type="EC" id="3.3.2.2" evidence="6"/>
<feature type="transmembrane region" description="Helical" evidence="9">
    <location>
        <begin position="202"/>
        <end position="220"/>
    </location>
</feature>
<dbReference type="InterPro" id="IPR012506">
    <property type="entry name" value="TMEM86B-like"/>
</dbReference>
<feature type="transmembrane region" description="Helical" evidence="9">
    <location>
        <begin position="137"/>
        <end position="153"/>
    </location>
</feature>
<evidence type="ECO:0000256" key="9">
    <source>
        <dbReference type="SAM" id="Phobius"/>
    </source>
</evidence>